<reference evidence="2" key="1">
    <citation type="submission" date="2024-03" db="EMBL/GenBank/DDBJ databases">
        <title>Chitinophaga horti sp. nov., isolated from garden soil.</title>
        <authorList>
            <person name="Lee D.S."/>
            <person name="Han D.M."/>
            <person name="Baek J.H."/>
            <person name="Choi D.G."/>
            <person name="Jeon J.H."/>
            <person name="Jeon C.O."/>
        </authorList>
    </citation>
    <scope>NUCLEOTIDE SEQUENCE [LARGE SCALE GENOMIC DNA]</scope>
    <source>
        <strain evidence="2">GPA1</strain>
    </source>
</reference>
<accession>A0ABZ2YTK9</accession>
<gene>
    <name evidence="1" type="ORF">WJU16_06025</name>
</gene>
<dbReference type="RefSeq" id="WP_341837425.1">
    <property type="nucleotide sequence ID" value="NZ_CP149822.1"/>
</dbReference>
<sequence length="153" mass="17215">MKKILPLSALALMAFMGCKKDGDTGTKPILTFKSASSTDIPKEQEEFTMTFNVKDGDGDLEGTWNVVELYHFDDHDKYDQLDLPKLEAHAGVKLDAEMILILSDVREGNFLKVRTWSRDPLSDPDTIQLKVFVLDKKGNSSDTILTPKIVVRR</sequence>
<evidence type="ECO:0000313" key="2">
    <source>
        <dbReference type="Proteomes" id="UP001485459"/>
    </source>
</evidence>
<organism evidence="1 2">
    <name type="scientific">Chitinophaga pollutisoli</name>
    <dbReference type="NCBI Taxonomy" id="3133966"/>
    <lineage>
        <taxon>Bacteria</taxon>
        <taxon>Pseudomonadati</taxon>
        <taxon>Bacteroidota</taxon>
        <taxon>Chitinophagia</taxon>
        <taxon>Chitinophagales</taxon>
        <taxon>Chitinophagaceae</taxon>
        <taxon>Chitinophaga</taxon>
    </lineage>
</organism>
<proteinExistence type="predicted"/>
<dbReference type="PROSITE" id="PS51257">
    <property type="entry name" value="PROKAR_LIPOPROTEIN"/>
    <property type="match status" value="1"/>
</dbReference>
<dbReference type="EMBL" id="CP149822">
    <property type="protein sequence ID" value="WZN42590.1"/>
    <property type="molecule type" value="Genomic_DNA"/>
</dbReference>
<keyword evidence="2" id="KW-1185">Reference proteome</keyword>
<name>A0ABZ2YTK9_9BACT</name>
<protein>
    <recommendedName>
        <fullName evidence="3">DUF4625 domain-containing protein</fullName>
    </recommendedName>
</protein>
<dbReference type="Proteomes" id="UP001485459">
    <property type="component" value="Chromosome"/>
</dbReference>
<evidence type="ECO:0000313" key="1">
    <source>
        <dbReference type="EMBL" id="WZN42590.1"/>
    </source>
</evidence>
<evidence type="ECO:0008006" key="3">
    <source>
        <dbReference type="Google" id="ProtNLM"/>
    </source>
</evidence>